<feature type="coiled-coil region" evidence="1">
    <location>
        <begin position="107"/>
        <end position="173"/>
    </location>
</feature>
<reference evidence="2" key="1">
    <citation type="journal article" date="2014" name="Front. Microbiol.">
        <title>High frequency of phylogenetically diverse reductive dehalogenase-homologous genes in deep subseafloor sedimentary metagenomes.</title>
        <authorList>
            <person name="Kawai M."/>
            <person name="Futagami T."/>
            <person name="Toyoda A."/>
            <person name="Takaki Y."/>
            <person name="Nishi S."/>
            <person name="Hori S."/>
            <person name="Arai W."/>
            <person name="Tsubouchi T."/>
            <person name="Morono Y."/>
            <person name="Uchiyama I."/>
            <person name="Ito T."/>
            <person name="Fujiyama A."/>
            <person name="Inagaki F."/>
            <person name="Takami H."/>
        </authorList>
    </citation>
    <scope>NUCLEOTIDE SEQUENCE</scope>
    <source>
        <strain evidence="2">Expedition CK06-06</strain>
    </source>
</reference>
<gene>
    <name evidence="2" type="ORF">S03H2_45467</name>
</gene>
<name>X1HM65_9ZZZZ</name>
<keyword evidence="1" id="KW-0175">Coiled coil</keyword>
<accession>X1HM65</accession>
<proteinExistence type="predicted"/>
<comment type="caution">
    <text evidence="2">The sequence shown here is derived from an EMBL/GenBank/DDBJ whole genome shotgun (WGS) entry which is preliminary data.</text>
</comment>
<dbReference type="AlphaFoldDB" id="X1HM65"/>
<feature type="non-terminal residue" evidence="2">
    <location>
        <position position="1"/>
    </location>
</feature>
<organism evidence="2">
    <name type="scientific">marine sediment metagenome</name>
    <dbReference type="NCBI Taxonomy" id="412755"/>
    <lineage>
        <taxon>unclassified sequences</taxon>
        <taxon>metagenomes</taxon>
        <taxon>ecological metagenomes</taxon>
    </lineage>
</organism>
<evidence type="ECO:0000313" key="2">
    <source>
        <dbReference type="EMBL" id="GAH71236.1"/>
    </source>
</evidence>
<sequence>CDESGTVTGIAEIIEPWLMQKLAALRDKKMLSEMGISINAVGSASKATIDGIETLSIEKLERANSVDFVTEPGAGGVVTLYESDRQRNVDLVELATLKERRSDLVKAIEAEVRAEVTKEVKKAMENEEKITELEGQITTLTKERDDLKEAAEKAEKEKVKAEAQATIKEAVDKAELPDAAKERLTERFKDAESADGIEEAIQSEKDYIAKLAEAGKVKGLGPTKTDPEKDKAALKESFKKSYIAQGKSEEEAEKLAETAVSGR</sequence>
<protein>
    <submittedName>
        <fullName evidence="2">Uncharacterized protein</fullName>
    </submittedName>
</protein>
<dbReference type="EMBL" id="BARU01028488">
    <property type="protein sequence ID" value="GAH71236.1"/>
    <property type="molecule type" value="Genomic_DNA"/>
</dbReference>
<evidence type="ECO:0000256" key="1">
    <source>
        <dbReference type="SAM" id="Coils"/>
    </source>
</evidence>